<feature type="transmembrane region" description="Helical" evidence="1">
    <location>
        <begin position="12"/>
        <end position="38"/>
    </location>
</feature>
<dbReference type="EMBL" id="KY593455">
    <property type="protein sequence ID" value="ARB05936.1"/>
    <property type="molecule type" value="Genomic_DNA"/>
</dbReference>
<name>A0A1V0DXQ4_9CAUD</name>
<dbReference type="Pfam" id="PF23906">
    <property type="entry name" value="DUF7248"/>
    <property type="match status" value="1"/>
</dbReference>
<proteinExistence type="predicted"/>
<dbReference type="Proteomes" id="UP000222840">
    <property type="component" value="Segment"/>
</dbReference>
<reference evidence="2 3" key="1">
    <citation type="submission" date="2017-02" db="EMBL/GenBank/DDBJ databases">
        <title>Characterization and complete genome sequence of Yersinia bacteriophage, fHe-Yen9-01.</title>
        <authorList>
            <person name="Jun J.W."/>
            <person name="Wicklund A."/>
            <person name="Skurnik M."/>
        </authorList>
    </citation>
    <scope>NUCLEOTIDE SEQUENCE [LARGE SCALE GENOMIC DNA]</scope>
</reference>
<keyword evidence="1" id="KW-0472">Membrane</keyword>
<evidence type="ECO:0000313" key="2">
    <source>
        <dbReference type="EMBL" id="ARB05936.1"/>
    </source>
</evidence>
<organism evidence="2 3">
    <name type="scientific">Yersinia phage fHe-Yen9-01</name>
    <dbReference type="NCBI Taxonomy" id="1965363"/>
    <lineage>
        <taxon>Viruses</taxon>
        <taxon>Duplodnaviria</taxon>
        <taxon>Heunggongvirae</taxon>
        <taxon>Uroviricota</taxon>
        <taxon>Caudoviricetes</taxon>
        <taxon>Pantevenvirales</taxon>
        <taxon>Straboviridae</taxon>
        <taxon>Tevenvirinae</taxon>
        <taxon>Tegunavirus</taxon>
        <taxon>Tegunavirus fheyen901</taxon>
    </lineage>
</organism>
<dbReference type="InterPro" id="IPR055672">
    <property type="entry name" value="DUF7248"/>
</dbReference>
<sequence>MNQHKKRFNILSTIVWTIIISVIIIMLTMSAAYGYIIVKAWFIIVDLDWSNGLQGVMQVLWTGK</sequence>
<accession>A0A1V0DXQ4</accession>
<keyword evidence="1" id="KW-1133">Transmembrane helix</keyword>
<keyword evidence="3" id="KW-1185">Reference proteome</keyword>
<protein>
    <submittedName>
        <fullName evidence="2">Uncharacterized protein</fullName>
    </submittedName>
</protein>
<keyword evidence="1" id="KW-0812">Transmembrane</keyword>
<evidence type="ECO:0000313" key="3">
    <source>
        <dbReference type="Proteomes" id="UP000222840"/>
    </source>
</evidence>
<evidence type="ECO:0000256" key="1">
    <source>
        <dbReference type="SAM" id="Phobius"/>
    </source>
</evidence>
<gene>
    <name evidence="2" type="ORF">fHeYen901_163</name>
</gene>